<gene>
    <name evidence="4" type="ORF">COI69_29805</name>
</gene>
<evidence type="ECO:0000259" key="3">
    <source>
        <dbReference type="Pfam" id="PF02397"/>
    </source>
</evidence>
<dbReference type="RefSeq" id="WP_016083943.1">
    <property type="nucleotide sequence ID" value="NZ_NUQH01000049.1"/>
</dbReference>
<protein>
    <submittedName>
        <fullName evidence="4">Sugar transferase</fullName>
    </submittedName>
</protein>
<dbReference type="EMBL" id="NUUR01000127">
    <property type="protein sequence ID" value="PHG74553.1"/>
    <property type="molecule type" value="Genomic_DNA"/>
</dbReference>
<dbReference type="Proteomes" id="UP000225135">
    <property type="component" value="Unassembled WGS sequence"/>
</dbReference>
<dbReference type="PANTHER" id="PTHR30576">
    <property type="entry name" value="COLANIC BIOSYNTHESIS UDP-GLUCOSE LIPID CARRIER TRANSFERASE"/>
    <property type="match status" value="1"/>
</dbReference>
<accession>A0A9X7HJV5</accession>
<comment type="similarity">
    <text evidence="1">Belongs to the bacterial sugar transferase family.</text>
</comment>
<feature type="domain" description="Bacterial sugar transferase" evidence="3">
    <location>
        <begin position="22"/>
        <end position="215"/>
    </location>
</feature>
<dbReference type="Pfam" id="PF02397">
    <property type="entry name" value="Bac_transf"/>
    <property type="match status" value="1"/>
</dbReference>
<feature type="transmembrane region" description="Helical" evidence="2">
    <location>
        <begin position="23"/>
        <end position="47"/>
    </location>
</feature>
<keyword evidence="2" id="KW-1133">Transmembrane helix</keyword>
<evidence type="ECO:0000313" key="4">
    <source>
        <dbReference type="EMBL" id="PHG74553.1"/>
    </source>
</evidence>
<dbReference type="InterPro" id="IPR003362">
    <property type="entry name" value="Bact_transf"/>
</dbReference>
<evidence type="ECO:0000313" key="5">
    <source>
        <dbReference type="Proteomes" id="UP000225135"/>
    </source>
</evidence>
<name>A0A9X7HJV5_BACCE</name>
<keyword evidence="2" id="KW-0812">Transmembrane</keyword>
<evidence type="ECO:0000256" key="1">
    <source>
        <dbReference type="ARBA" id="ARBA00006464"/>
    </source>
</evidence>
<dbReference type="PANTHER" id="PTHR30576:SF0">
    <property type="entry name" value="UNDECAPRENYL-PHOSPHATE N-ACETYLGALACTOSAMINYL 1-PHOSPHATE TRANSFERASE-RELATED"/>
    <property type="match status" value="1"/>
</dbReference>
<organism evidence="4 5">
    <name type="scientific">Bacillus cereus</name>
    <dbReference type="NCBI Taxonomy" id="1396"/>
    <lineage>
        <taxon>Bacteria</taxon>
        <taxon>Bacillati</taxon>
        <taxon>Bacillota</taxon>
        <taxon>Bacilli</taxon>
        <taxon>Bacillales</taxon>
        <taxon>Bacillaceae</taxon>
        <taxon>Bacillus</taxon>
        <taxon>Bacillus cereus group</taxon>
    </lineage>
</organism>
<keyword evidence="4" id="KW-0808">Transferase</keyword>
<keyword evidence="2" id="KW-0472">Membrane</keyword>
<dbReference type="AlphaFoldDB" id="A0A9X7HJV5"/>
<dbReference type="GO" id="GO:0016780">
    <property type="term" value="F:phosphotransferase activity, for other substituted phosphate groups"/>
    <property type="evidence" value="ECO:0007669"/>
    <property type="project" value="TreeGrafter"/>
</dbReference>
<comment type="caution">
    <text evidence="4">The sequence shown here is derived from an EMBL/GenBank/DDBJ whole genome shotgun (WGS) entry which is preliminary data.</text>
</comment>
<evidence type="ECO:0000256" key="2">
    <source>
        <dbReference type="SAM" id="Phobius"/>
    </source>
</evidence>
<proteinExistence type="inferred from homology"/>
<reference evidence="4 5" key="1">
    <citation type="submission" date="2017-09" db="EMBL/GenBank/DDBJ databases">
        <title>Large-scale bioinformatics analysis of Bacillus genomes uncovers conserved roles of natural products in bacterial physiology.</title>
        <authorList>
            <consortium name="Agbiome Team Llc"/>
            <person name="Bleich R.M."/>
            <person name="Grubbs K.J."/>
            <person name="Santa Maria K.C."/>
            <person name="Allen S.E."/>
            <person name="Farag S."/>
            <person name="Shank E.A."/>
            <person name="Bowers A."/>
        </authorList>
    </citation>
    <scope>NUCLEOTIDE SEQUENCE [LARGE SCALE GENOMIC DNA]</scope>
    <source>
        <strain evidence="4 5">AFS029792</strain>
    </source>
</reference>
<sequence>MSKIISQENKVSKPKKYLLVQRILDIVLSLISLVIASPLMLIIAFLIRLEDGGPAIFIQKRTGKDNYPFNIYKFRSMRVNDSNLQAKELKKYQWENGVPDDFVFKNSEEVNPNVTKIGAFIRKTSLDELPQLFNVLKGDMSIVGPRPEILAITDCYTPEQQQRLQVRPGITGWAQIHGRSDIKNGEKLALDVFYIKNQSLLLDIYILLKTIKVVVTAKGAI</sequence>